<evidence type="ECO:0000259" key="7">
    <source>
        <dbReference type="Pfam" id="PF14748"/>
    </source>
</evidence>
<accession>A0A7W7YVJ4</accession>
<dbReference type="GO" id="GO:0055129">
    <property type="term" value="P:L-proline biosynthetic process"/>
    <property type="evidence" value="ECO:0007669"/>
    <property type="project" value="UniProtKB-UniRule"/>
</dbReference>
<comment type="catalytic activity">
    <reaction evidence="4">
        <text>L-proline + NADP(+) = (S)-1-pyrroline-5-carboxylate + NADPH + 2 H(+)</text>
        <dbReference type="Rhea" id="RHEA:14109"/>
        <dbReference type="ChEBI" id="CHEBI:15378"/>
        <dbReference type="ChEBI" id="CHEBI:17388"/>
        <dbReference type="ChEBI" id="CHEBI:57783"/>
        <dbReference type="ChEBI" id="CHEBI:58349"/>
        <dbReference type="ChEBI" id="CHEBI:60039"/>
        <dbReference type="EC" id="1.5.1.2"/>
    </reaction>
</comment>
<gene>
    <name evidence="4" type="primary">proC</name>
    <name evidence="8" type="ORF">HNQ66_002325</name>
</gene>
<dbReference type="GO" id="GO:0005737">
    <property type="term" value="C:cytoplasm"/>
    <property type="evidence" value="ECO:0007669"/>
    <property type="project" value="UniProtKB-SubCell"/>
</dbReference>
<keyword evidence="4" id="KW-0028">Amino-acid biosynthesis</keyword>
<dbReference type="InterPro" id="IPR029036">
    <property type="entry name" value="P5CR_dimer"/>
</dbReference>
<feature type="domain" description="Pyrroline-5-carboxylate reductase catalytic N-terminal" evidence="6">
    <location>
        <begin position="8"/>
        <end position="95"/>
    </location>
</feature>
<comment type="catalytic activity">
    <reaction evidence="4">
        <text>L-proline + NAD(+) = (S)-1-pyrroline-5-carboxylate + NADH + 2 H(+)</text>
        <dbReference type="Rhea" id="RHEA:14105"/>
        <dbReference type="ChEBI" id="CHEBI:15378"/>
        <dbReference type="ChEBI" id="CHEBI:17388"/>
        <dbReference type="ChEBI" id="CHEBI:57540"/>
        <dbReference type="ChEBI" id="CHEBI:57945"/>
        <dbReference type="ChEBI" id="CHEBI:60039"/>
        <dbReference type="EC" id="1.5.1.2"/>
    </reaction>
</comment>
<dbReference type="PANTHER" id="PTHR11645:SF0">
    <property type="entry name" value="PYRROLINE-5-CARBOXYLATE REDUCTASE 3"/>
    <property type="match status" value="1"/>
</dbReference>
<dbReference type="Gene3D" id="1.10.3730.10">
    <property type="entry name" value="ProC C-terminal domain-like"/>
    <property type="match status" value="1"/>
</dbReference>
<dbReference type="InterPro" id="IPR028939">
    <property type="entry name" value="P5C_Rdtase_cat_N"/>
</dbReference>
<keyword evidence="4" id="KW-0641">Proline biosynthesis</keyword>
<dbReference type="Pfam" id="PF03807">
    <property type="entry name" value="F420_oxidored"/>
    <property type="match status" value="1"/>
</dbReference>
<evidence type="ECO:0000256" key="4">
    <source>
        <dbReference type="HAMAP-Rule" id="MF_01925"/>
    </source>
</evidence>
<dbReference type="EC" id="1.5.1.2" evidence="4"/>
<dbReference type="InterPro" id="IPR008927">
    <property type="entry name" value="6-PGluconate_DH-like_C_sf"/>
</dbReference>
<proteinExistence type="inferred from homology"/>
<dbReference type="HAMAP" id="MF_01925">
    <property type="entry name" value="P5C_reductase"/>
    <property type="match status" value="1"/>
</dbReference>
<dbReference type="PANTHER" id="PTHR11645">
    <property type="entry name" value="PYRROLINE-5-CARBOXYLATE REDUCTASE"/>
    <property type="match status" value="1"/>
</dbReference>
<evidence type="ECO:0000256" key="1">
    <source>
        <dbReference type="ARBA" id="ARBA00005525"/>
    </source>
</evidence>
<evidence type="ECO:0000256" key="3">
    <source>
        <dbReference type="ARBA" id="ARBA00023002"/>
    </source>
</evidence>
<keyword evidence="2 4" id="KW-0521">NADP</keyword>
<comment type="similarity">
    <text evidence="1 4">Belongs to the pyrroline-5-carboxylate reductase family.</text>
</comment>
<feature type="binding site" evidence="5">
    <location>
        <position position="58"/>
    </location>
    <ligand>
        <name>NADPH</name>
        <dbReference type="ChEBI" id="CHEBI:57783"/>
    </ligand>
</feature>
<evidence type="ECO:0000256" key="2">
    <source>
        <dbReference type="ARBA" id="ARBA00022857"/>
    </source>
</evidence>
<comment type="caution">
    <text evidence="8">The sequence shown here is derived from an EMBL/GenBank/DDBJ whole genome shotgun (WGS) entry which is preliminary data.</text>
</comment>
<comment type="pathway">
    <text evidence="4">Amino-acid biosynthesis; L-proline biosynthesis; L-proline from L-glutamate 5-semialdehyde: step 1/1.</text>
</comment>
<evidence type="ECO:0000256" key="5">
    <source>
        <dbReference type="PIRSR" id="PIRSR000193-1"/>
    </source>
</evidence>
<keyword evidence="4" id="KW-0963">Cytoplasm</keyword>
<keyword evidence="3 4" id="KW-0560">Oxidoreductase</keyword>
<dbReference type="EMBL" id="JACHIK010000006">
    <property type="protein sequence ID" value="MBB5042927.1"/>
    <property type="molecule type" value="Genomic_DNA"/>
</dbReference>
<organism evidence="8 9">
    <name type="scientific">Shinella fusca</name>
    <dbReference type="NCBI Taxonomy" id="544480"/>
    <lineage>
        <taxon>Bacteria</taxon>
        <taxon>Pseudomonadati</taxon>
        <taxon>Pseudomonadota</taxon>
        <taxon>Alphaproteobacteria</taxon>
        <taxon>Hyphomicrobiales</taxon>
        <taxon>Rhizobiaceae</taxon>
        <taxon>Shinella</taxon>
    </lineage>
</organism>
<name>A0A7W7YVJ4_9HYPH</name>
<dbReference type="InterPro" id="IPR000304">
    <property type="entry name" value="Pyrroline-COOH_reductase"/>
</dbReference>
<comment type="subcellular location">
    <subcellularLocation>
        <location evidence="4">Cytoplasm</location>
    </subcellularLocation>
</comment>
<evidence type="ECO:0000313" key="9">
    <source>
        <dbReference type="Proteomes" id="UP000535406"/>
    </source>
</evidence>
<dbReference type="UniPathway" id="UPA00098">
    <property type="reaction ID" value="UER00361"/>
</dbReference>
<dbReference type="SUPFAM" id="SSF51735">
    <property type="entry name" value="NAD(P)-binding Rossmann-fold domains"/>
    <property type="match status" value="1"/>
</dbReference>
<dbReference type="Gene3D" id="3.40.50.720">
    <property type="entry name" value="NAD(P)-binding Rossmann-like Domain"/>
    <property type="match status" value="1"/>
</dbReference>
<protein>
    <recommendedName>
        <fullName evidence="4">Pyrroline-5-carboxylate reductase</fullName>
        <shortName evidence="4">P5C reductase</shortName>
        <shortName evidence="4">P5CR</shortName>
        <ecNumber evidence="4">1.5.1.2</ecNumber>
    </recommendedName>
    <alternativeName>
        <fullName evidence="4">PCA reductase</fullName>
    </alternativeName>
</protein>
<evidence type="ECO:0000259" key="6">
    <source>
        <dbReference type="Pfam" id="PF03807"/>
    </source>
</evidence>
<comment type="function">
    <text evidence="4">Catalyzes the reduction of 1-pyrroline-5-carboxylate (PCA) to L-proline.</text>
</comment>
<dbReference type="SUPFAM" id="SSF48179">
    <property type="entry name" value="6-phosphogluconate dehydrogenase C-terminal domain-like"/>
    <property type="match status" value="1"/>
</dbReference>
<feature type="binding site" evidence="5">
    <location>
        <begin position="12"/>
        <end position="18"/>
    </location>
    <ligand>
        <name>NADP(+)</name>
        <dbReference type="ChEBI" id="CHEBI:58349"/>
    </ligand>
</feature>
<dbReference type="Proteomes" id="UP000535406">
    <property type="component" value="Unassembled WGS sequence"/>
</dbReference>
<keyword evidence="9" id="KW-1185">Reference proteome</keyword>
<evidence type="ECO:0000313" key="8">
    <source>
        <dbReference type="EMBL" id="MBB5042927.1"/>
    </source>
</evidence>
<reference evidence="8 9" key="1">
    <citation type="submission" date="2020-08" db="EMBL/GenBank/DDBJ databases">
        <title>Genomic Encyclopedia of Type Strains, Phase IV (KMG-IV): sequencing the most valuable type-strain genomes for metagenomic binning, comparative biology and taxonomic classification.</title>
        <authorList>
            <person name="Goeker M."/>
        </authorList>
    </citation>
    <scope>NUCLEOTIDE SEQUENCE [LARGE SCALE GENOMIC DNA]</scope>
    <source>
        <strain evidence="8 9">DSM 21319</strain>
    </source>
</reference>
<dbReference type="Pfam" id="PF14748">
    <property type="entry name" value="P5CR_dimer"/>
    <property type="match status" value="1"/>
</dbReference>
<dbReference type="AlphaFoldDB" id="A0A7W7YVJ4"/>
<dbReference type="GO" id="GO:0004735">
    <property type="term" value="F:pyrroline-5-carboxylate reductase activity"/>
    <property type="evidence" value="ECO:0007669"/>
    <property type="project" value="UniProtKB-UniRule"/>
</dbReference>
<feature type="domain" description="Pyrroline-5-carboxylate reductase dimerisation" evidence="7">
    <location>
        <begin position="158"/>
        <end position="262"/>
    </location>
</feature>
<dbReference type="PIRSF" id="PIRSF000193">
    <property type="entry name" value="Pyrrol-5-carb_rd"/>
    <property type="match status" value="1"/>
</dbReference>
<sequence length="266" mass="28041">MDEGRGLRIGVIGGAGWLGGAIATAVLDAGIAAPSDLALSYRRQRPDRFPGAFWTTDNQALADRSDVIVLSVRPADWQPLAVDAKDKLVISVMAGIRLSALCAQHRTHRAVRTLPNAAAEVRKSYTPWIASDGAGADDRRIVRAIFGACGVEDEVRSEAEIDYLTGLTGSGPAFPALLAEAMMADAVAHGLDPEVARRAVNTVLVGAGRLLERRDDCPAETVRTFLDYRGTTAAAIEAMNSAGFGIAVARGLTAAFEKSARMGKTP</sequence>
<dbReference type="InterPro" id="IPR036291">
    <property type="entry name" value="NAD(P)-bd_dom_sf"/>
</dbReference>